<evidence type="ECO:0000259" key="2">
    <source>
        <dbReference type="Pfam" id="PF20241"/>
    </source>
</evidence>
<dbReference type="Proteomes" id="UP000275267">
    <property type="component" value="Unassembled WGS sequence"/>
</dbReference>
<dbReference type="InterPro" id="IPR046533">
    <property type="entry name" value="DUF6598"/>
</dbReference>
<feature type="compositionally biased region" description="Basic and acidic residues" evidence="1">
    <location>
        <begin position="18"/>
        <end position="28"/>
    </location>
</feature>
<dbReference type="AlphaFoldDB" id="A0A3L6QX90"/>
<accession>A0A3L6QX90</accession>
<reference evidence="4" key="1">
    <citation type="journal article" date="2019" name="Nat. Commun.">
        <title>The genome of broomcorn millet.</title>
        <authorList>
            <person name="Zou C."/>
            <person name="Miki D."/>
            <person name="Li D."/>
            <person name="Tang Q."/>
            <person name="Xiao L."/>
            <person name="Rajput S."/>
            <person name="Deng P."/>
            <person name="Jia W."/>
            <person name="Huang R."/>
            <person name="Zhang M."/>
            <person name="Sun Y."/>
            <person name="Hu J."/>
            <person name="Fu X."/>
            <person name="Schnable P.S."/>
            <person name="Li F."/>
            <person name="Zhang H."/>
            <person name="Feng B."/>
            <person name="Zhu X."/>
            <person name="Liu R."/>
            <person name="Schnable J.C."/>
            <person name="Zhu J.-K."/>
            <person name="Zhang H."/>
        </authorList>
    </citation>
    <scope>NUCLEOTIDE SEQUENCE [LARGE SCALE GENOMIC DNA]</scope>
</reference>
<organism evidence="3 4">
    <name type="scientific">Panicum miliaceum</name>
    <name type="common">Proso millet</name>
    <name type="synonym">Broomcorn millet</name>
    <dbReference type="NCBI Taxonomy" id="4540"/>
    <lineage>
        <taxon>Eukaryota</taxon>
        <taxon>Viridiplantae</taxon>
        <taxon>Streptophyta</taxon>
        <taxon>Embryophyta</taxon>
        <taxon>Tracheophyta</taxon>
        <taxon>Spermatophyta</taxon>
        <taxon>Magnoliopsida</taxon>
        <taxon>Liliopsida</taxon>
        <taxon>Poales</taxon>
        <taxon>Poaceae</taxon>
        <taxon>PACMAD clade</taxon>
        <taxon>Panicoideae</taxon>
        <taxon>Panicodae</taxon>
        <taxon>Paniceae</taxon>
        <taxon>Panicinae</taxon>
        <taxon>Panicum</taxon>
        <taxon>Panicum sect. Panicum</taxon>
    </lineage>
</organism>
<gene>
    <name evidence="3" type="ORF">C2845_PM08G30810</name>
</gene>
<evidence type="ECO:0000313" key="3">
    <source>
        <dbReference type="EMBL" id="RLM91832.1"/>
    </source>
</evidence>
<feature type="domain" description="DUF6598" evidence="2">
    <location>
        <begin position="58"/>
        <end position="282"/>
    </location>
</feature>
<evidence type="ECO:0000256" key="1">
    <source>
        <dbReference type="SAM" id="MobiDB-lite"/>
    </source>
</evidence>
<name>A0A3L6QX90_PANMI</name>
<dbReference type="OrthoDB" id="656151at2759"/>
<dbReference type="PANTHER" id="PTHR33065">
    <property type="entry name" value="OS07G0486400 PROTEIN"/>
    <property type="match status" value="1"/>
</dbReference>
<dbReference type="STRING" id="4540.A0A3L6QX90"/>
<feature type="region of interest" description="Disordered" evidence="1">
    <location>
        <begin position="1"/>
        <end position="30"/>
    </location>
</feature>
<dbReference type="Pfam" id="PF20241">
    <property type="entry name" value="DUF6598"/>
    <property type="match status" value="1"/>
</dbReference>
<comment type="caution">
    <text evidence="3">The sequence shown here is derived from an EMBL/GenBank/DDBJ whole genome shotgun (WGS) entry which is preliminary data.</text>
</comment>
<dbReference type="PANTHER" id="PTHR33065:SF88">
    <property type="entry name" value="OS11G0104220 PROTEIN"/>
    <property type="match status" value="1"/>
</dbReference>
<keyword evidence="4" id="KW-1185">Reference proteome</keyword>
<sequence length="304" mass="33587">MATTLGFAGERRMRKKPSKENNEEDKKNSQFPSPLAVLLPMRYTFRSIPTSATPEEGLQIFSIKVAQLKEEEGLRWPLHVYGLIAVRDSIDPRRNLLFCHTRDGCQTITEEDPFLLLTGPSRAIVIIDPVSFEVQLKAKGESGSEDKVLVYDVLNSQHAVSHMGHPPPVNTSYLWGKCCNLGFAFAVLSRTVEATICVEVVEGSWPENIPGRITTCTASIPKTKILLLDSGSARVPVNDSGIIKLSRQVVSVELCGQLKVQVQAVYAGEHIKKNVYFTPKKATISWSLFSESESESDSDPADLL</sequence>
<protein>
    <recommendedName>
        <fullName evidence="2">DUF6598 domain-containing protein</fullName>
    </recommendedName>
</protein>
<proteinExistence type="predicted"/>
<dbReference type="EMBL" id="PQIB02000010">
    <property type="protein sequence ID" value="RLM91832.1"/>
    <property type="molecule type" value="Genomic_DNA"/>
</dbReference>
<evidence type="ECO:0000313" key="4">
    <source>
        <dbReference type="Proteomes" id="UP000275267"/>
    </source>
</evidence>